<dbReference type="GO" id="GO:0005634">
    <property type="term" value="C:nucleus"/>
    <property type="evidence" value="ECO:0007669"/>
    <property type="project" value="UniProtKB-SubCell"/>
</dbReference>
<dbReference type="InterPro" id="IPR000504">
    <property type="entry name" value="RRM_dom"/>
</dbReference>
<evidence type="ECO:0000256" key="4">
    <source>
        <dbReference type="ARBA" id="ARBA00022884"/>
    </source>
</evidence>
<reference evidence="9 11" key="1">
    <citation type="submission" date="2015-02" db="EMBL/GenBank/DDBJ databases">
        <authorList>
            <person name="Chooi Y.-H."/>
        </authorList>
    </citation>
    <scope>NUCLEOTIDE SEQUENCE [LARGE SCALE GENOMIC DNA]</scope>
    <source>
        <strain evidence="9">E3</strain>
    </source>
</reference>
<feature type="region of interest" description="Disordered" evidence="7">
    <location>
        <begin position="1"/>
        <end position="49"/>
    </location>
</feature>
<protein>
    <recommendedName>
        <fullName evidence="8">RRM domain-containing protein</fullName>
    </recommendedName>
</protein>
<keyword evidence="10" id="KW-0496">Mitochondrion</keyword>
<geneLocation type="mitochondrion" evidence="10"/>
<organism evidence="9 11">
    <name type="scientific">Plasmodiophora brassicae</name>
    <name type="common">Clubroot disease agent</name>
    <dbReference type="NCBI Taxonomy" id="37360"/>
    <lineage>
        <taxon>Eukaryota</taxon>
        <taxon>Sar</taxon>
        <taxon>Rhizaria</taxon>
        <taxon>Endomyxa</taxon>
        <taxon>Phytomyxea</taxon>
        <taxon>Plasmodiophorida</taxon>
        <taxon>Plasmodiophoridae</taxon>
        <taxon>Plasmodiophora</taxon>
    </lineage>
</organism>
<feature type="domain" description="RRM" evidence="8">
    <location>
        <begin position="58"/>
        <end position="136"/>
    </location>
</feature>
<evidence type="ECO:0000256" key="5">
    <source>
        <dbReference type="ARBA" id="ARBA00023242"/>
    </source>
</evidence>
<dbReference type="Pfam" id="PF00076">
    <property type="entry name" value="RRM_1"/>
    <property type="match status" value="1"/>
</dbReference>
<dbReference type="GO" id="GO:0005737">
    <property type="term" value="C:cytoplasm"/>
    <property type="evidence" value="ECO:0007669"/>
    <property type="project" value="UniProtKB-SubCell"/>
</dbReference>
<dbReference type="OMA" id="WAFITGN"/>
<evidence type="ECO:0000313" key="9">
    <source>
        <dbReference type="EMBL" id="CEP00590.1"/>
    </source>
</evidence>
<dbReference type="EMBL" id="CDSF01000101">
    <property type="protein sequence ID" value="CEP00590.1"/>
    <property type="molecule type" value="Genomic_DNA"/>
</dbReference>
<dbReference type="OrthoDB" id="15688at2759"/>
<gene>
    <name evidence="9" type="ORF">PBRA_001644</name>
    <name evidence="10" type="ORF">PLBR_LOCUS1131</name>
</gene>
<dbReference type="EMBL" id="OVEO01000002">
    <property type="protein sequence ID" value="SPQ93916.1"/>
    <property type="molecule type" value="Genomic_DNA"/>
</dbReference>
<dbReference type="PROSITE" id="PS50102">
    <property type="entry name" value="RRM"/>
    <property type="match status" value="1"/>
</dbReference>
<dbReference type="Proteomes" id="UP000290189">
    <property type="component" value="Unassembled WGS sequence"/>
</dbReference>
<dbReference type="Gene3D" id="3.30.70.330">
    <property type="match status" value="1"/>
</dbReference>
<dbReference type="SUPFAM" id="SSF54928">
    <property type="entry name" value="RNA-binding domain, RBD"/>
    <property type="match status" value="1"/>
</dbReference>
<dbReference type="InterPro" id="IPR033744">
    <property type="entry name" value="RRM_RBM8"/>
</dbReference>
<evidence type="ECO:0000256" key="2">
    <source>
        <dbReference type="ARBA" id="ARBA00004496"/>
    </source>
</evidence>
<dbReference type="STRING" id="37360.A0A0G4IZ39"/>
<proteinExistence type="predicted"/>
<keyword evidence="4 6" id="KW-0694">RNA-binding</keyword>
<dbReference type="InterPro" id="IPR035979">
    <property type="entry name" value="RBD_domain_sf"/>
</dbReference>
<accession>A0A0G4IZ39</accession>
<keyword evidence="11" id="KW-1185">Reference proteome</keyword>
<evidence type="ECO:0000256" key="1">
    <source>
        <dbReference type="ARBA" id="ARBA00004123"/>
    </source>
</evidence>
<evidence type="ECO:0000259" key="8">
    <source>
        <dbReference type="PROSITE" id="PS50102"/>
    </source>
</evidence>
<feature type="compositionally biased region" description="Basic and acidic residues" evidence="7">
    <location>
        <begin position="23"/>
        <end position="32"/>
    </location>
</feature>
<dbReference type="AlphaFoldDB" id="A0A0G4IZ39"/>
<dbReference type="PANTHER" id="PTHR45894">
    <property type="entry name" value="RNA-BINDING PROTEIN 8A"/>
    <property type="match status" value="1"/>
</dbReference>
<dbReference type="InterPro" id="IPR012677">
    <property type="entry name" value="Nucleotide-bd_a/b_plait_sf"/>
</dbReference>
<evidence type="ECO:0000313" key="12">
    <source>
        <dbReference type="Proteomes" id="UP000290189"/>
    </source>
</evidence>
<dbReference type="CDD" id="cd12324">
    <property type="entry name" value="RRM_RBM8"/>
    <property type="match status" value="1"/>
</dbReference>
<dbReference type="GO" id="GO:0003729">
    <property type="term" value="F:mRNA binding"/>
    <property type="evidence" value="ECO:0007669"/>
    <property type="project" value="InterPro"/>
</dbReference>
<dbReference type="GO" id="GO:0006396">
    <property type="term" value="P:RNA processing"/>
    <property type="evidence" value="ECO:0007669"/>
    <property type="project" value="InterPro"/>
</dbReference>
<keyword evidence="5" id="KW-0539">Nucleus</keyword>
<name>A0A0G4IZ39_PLABS</name>
<evidence type="ECO:0000256" key="3">
    <source>
        <dbReference type="ARBA" id="ARBA00022490"/>
    </source>
</evidence>
<evidence type="ECO:0000256" key="6">
    <source>
        <dbReference type="PROSITE-ProRule" id="PRU00176"/>
    </source>
</evidence>
<evidence type="ECO:0000313" key="11">
    <source>
        <dbReference type="Proteomes" id="UP000039324"/>
    </source>
</evidence>
<comment type="subcellular location">
    <subcellularLocation>
        <location evidence="2">Cytoplasm</location>
    </subcellularLocation>
    <subcellularLocation>
        <location evidence="1">Nucleus</location>
    </subcellularLocation>
</comment>
<feature type="compositionally biased region" description="Basic residues" evidence="7">
    <location>
        <begin position="11"/>
        <end position="22"/>
    </location>
</feature>
<evidence type="ECO:0000313" key="10">
    <source>
        <dbReference type="EMBL" id="SPQ93916.1"/>
    </source>
</evidence>
<dbReference type="Proteomes" id="UP000039324">
    <property type="component" value="Unassembled WGS sequence"/>
</dbReference>
<dbReference type="InterPro" id="IPR008111">
    <property type="entry name" value="RNA-bd_8"/>
</dbReference>
<evidence type="ECO:0000256" key="7">
    <source>
        <dbReference type="SAM" id="MobiDB-lite"/>
    </source>
</evidence>
<dbReference type="SMART" id="SM00360">
    <property type="entry name" value="RRM"/>
    <property type="match status" value="1"/>
</dbReference>
<reference evidence="10 12" key="2">
    <citation type="submission" date="2018-03" db="EMBL/GenBank/DDBJ databases">
        <authorList>
            <person name="Fogelqvist J."/>
        </authorList>
    </citation>
    <scope>NUCLEOTIDE SEQUENCE [LARGE SCALE GENOMIC DNA]</scope>
</reference>
<feature type="compositionally biased region" description="Basic and acidic residues" evidence="7">
    <location>
        <begin position="1"/>
        <end position="10"/>
    </location>
</feature>
<keyword evidence="3" id="KW-0963">Cytoplasm</keyword>
<sequence length="142" mass="16093">MAMSDDETRSPVRRTRGRGHHRKTDDYDERYKGPAGQFESVAGKSSAAGAPLPSVEGWIIIVTNVHEEAQEDDIYDRFADYGEIKQLHLNLDRQTGFVKGYALIEYGTSEEAEHAIKAENNKMLLEQKIHVDWAFKSPSGRR</sequence>